<name>R0KEH5_EXST2</name>
<organism evidence="2 3">
    <name type="scientific">Exserohilum turcicum (strain 28A)</name>
    <name type="common">Northern leaf blight fungus</name>
    <name type="synonym">Setosphaeria turcica</name>
    <dbReference type="NCBI Taxonomy" id="671987"/>
    <lineage>
        <taxon>Eukaryota</taxon>
        <taxon>Fungi</taxon>
        <taxon>Dikarya</taxon>
        <taxon>Ascomycota</taxon>
        <taxon>Pezizomycotina</taxon>
        <taxon>Dothideomycetes</taxon>
        <taxon>Pleosporomycetidae</taxon>
        <taxon>Pleosporales</taxon>
        <taxon>Pleosporineae</taxon>
        <taxon>Pleosporaceae</taxon>
        <taxon>Exserohilum</taxon>
    </lineage>
</organism>
<dbReference type="RefSeq" id="XP_008020559.1">
    <property type="nucleotide sequence ID" value="XM_008022368.1"/>
</dbReference>
<dbReference type="AlphaFoldDB" id="R0KEH5"/>
<dbReference type="Pfam" id="PF14273">
    <property type="entry name" value="DUF4360"/>
    <property type="match status" value="1"/>
</dbReference>
<dbReference type="eggNOG" id="ENOG502S0H4">
    <property type="taxonomic scope" value="Eukaryota"/>
</dbReference>
<reference evidence="2 3" key="2">
    <citation type="journal article" date="2013" name="PLoS Genet.">
        <title>Comparative genome structure, secondary metabolite, and effector coding capacity across Cochliobolus pathogens.</title>
        <authorList>
            <person name="Condon B.J."/>
            <person name="Leng Y."/>
            <person name="Wu D."/>
            <person name="Bushley K.E."/>
            <person name="Ohm R.A."/>
            <person name="Otillar R."/>
            <person name="Martin J."/>
            <person name="Schackwitz W."/>
            <person name="Grimwood J."/>
            <person name="MohdZainudin N."/>
            <person name="Xue C."/>
            <person name="Wang R."/>
            <person name="Manning V.A."/>
            <person name="Dhillon B."/>
            <person name="Tu Z.J."/>
            <person name="Steffenson B.J."/>
            <person name="Salamov A."/>
            <person name="Sun H."/>
            <person name="Lowry S."/>
            <person name="LaButti K."/>
            <person name="Han J."/>
            <person name="Copeland A."/>
            <person name="Lindquist E."/>
            <person name="Barry K."/>
            <person name="Schmutz J."/>
            <person name="Baker S.E."/>
            <person name="Ciuffetti L.M."/>
            <person name="Grigoriev I.V."/>
            <person name="Zhong S."/>
            <person name="Turgeon B.G."/>
        </authorList>
    </citation>
    <scope>NUCLEOTIDE SEQUENCE [LARGE SCALE GENOMIC DNA]</scope>
    <source>
        <strain evidence="3">28A</strain>
    </source>
</reference>
<dbReference type="EMBL" id="KB908481">
    <property type="protein sequence ID" value="EOA91263.1"/>
    <property type="molecule type" value="Genomic_DNA"/>
</dbReference>
<keyword evidence="3" id="KW-1185">Reference proteome</keyword>
<dbReference type="HOGENOM" id="CLU_083369_0_1_1"/>
<dbReference type="InterPro" id="IPR025649">
    <property type="entry name" value="DUF4360"/>
</dbReference>
<gene>
    <name evidence="2" type="ORF">SETTUDRAFT_162032</name>
</gene>
<evidence type="ECO:0008006" key="4">
    <source>
        <dbReference type="Google" id="ProtNLM"/>
    </source>
</evidence>
<accession>R0KEH5</accession>
<dbReference type="PANTHER" id="PTHR38847">
    <property type="match status" value="1"/>
</dbReference>
<dbReference type="STRING" id="671987.R0KEH5"/>
<protein>
    <recommendedName>
        <fullName evidence="4">Secreted protein</fullName>
    </recommendedName>
</protein>
<dbReference type="PANTHER" id="PTHR38847:SF1">
    <property type="entry name" value="PSEUDOURIDINE SYNTHASE RSUA_RLUA-LIKE DOMAIN-CONTAINING PROTEIN"/>
    <property type="match status" value="1"/>
</dbReference>
<keyword evidence="1" id="KW-0732">Signal</keyword>
<reference evidence="2 3" key="1">
    <citation type="journal article" date="2012" name="PLoS Pathog.">
        <title>Diverse lifestyles and strategies of plant pathogenesis encoded in the genomes of eighteen Dothideomycetes fungi.</title>
        <authorList>
            <person name="Ohm R.A."/>
            <person name="Feau N."/>
            <person name="Henrissat B."/>
            <person name="Schoch C.L."/>
            <person name="Horwitz B.A."/>
            <person name="Barry K.W."/>
            <person name="Condon B.J."/>
            <person name="Copeland A.C."/>
            <person name="Dhillon B."/>
            <person name="Glaser F."/>
            <person name="Hesse C.N."/>
            <person name="Kosti I."/>
            <person name="LaButti K."/>
            <person name="Lindquist E.A."/>
            <person name="Lucas S."/>
            <person name="Salamov A.A."/>
            <person name="Bradshaw R.E."/>
            <person name="Ciuffetti L."/>
            <person name="Hamelin R.C."/>
            <person name="Kema G.H.J."/>
            <person name="Lawrence C."/>
            <person name="Scott J.A."/>
            <person name="Spatafora J.W."/>
            <person name="Turgeon B.G."/>
            <person name="de Wit P.J.G.M."/>
            <person name="Zhong S."/>
            <person name="Goodwin S.B."/>
            <person name="Grigoriev I.V."/>
        </authorList>
    </citation>
    <scope>NUCLEOTIDE SEQUENCE [LARGE SCALE GENOMIC DNA]</scope>
    <source>
        <strain evidence="3">28A</strain>
    </source>
</reference>
<evidence type="ECO:0000313" key="2">
    <source>
        <dbReference type="EMBL" id="EOA91263.1"/>
    </source>
</evidence>
<feature type="chain" id="PRO_5004354130" description="Secreted protein" evidence="1">
    <location>
        <begin position="18"/>
        <end position="200"/>
    </location>
</feature>
<evidence type="ECO:0000256" key="1">
    <source>
        <dbReference type="SAM" id="SignalP"/>
    </source>
</evidence>
<sequence length="200" mass="21551">MMKGLLATLALAAVSLASPTNQAPDSFKIKNVVYGGSGCPQGSIDVDWTENGILPIYFGRQFTARVGPGKGPEESRKNCQINLSLDFSPGFSFAIFSADYTGWGELDRGVTGVVKSTYYFSGEQDQTSSALTISGPFDGKYYKQDNVAVAVWSPCGKDAMFNINSEVALTPFSTSANGLLTATKESGRFTTNLYVQWRKC</sequence>
<dbReference type="OrthoDB" id="152248at2759"/>
<proteinExistence type="predicted"/>
<evidence type="ECO:0000313" key="3">
    <source>
        <dbReference type="Proteomes" id="UP000016935"/>
    </source>
</evidence>
<dbReference type="GeneID" id="19398253"/>
<feature type="signal peptide" evidence="1">
    <location>
        <begin position="1"/>
        <end position="17"/>
    </location>
</feature>
<dbReference type="Proteomes" id="UP000016935">
    <property type="component" value="Unassembled WGS sequence"/>
</dbReference>